<comment type="caution">
    <text evidence="14">Lacks conserved residue(s) required for the propagation of feature annotation.</text>
</comment>
<evidence type="ECO:0000313" key="19">
    <source>
        <dbReference type="Proteomes" id="UP000467841"/>
    </source>
</evidence>
<feature type="repeat" description="ANK" evidence="13">
    <location>
        <begin position="977"/>
        <end position="1009"/>
    </location>
</feature>
<dbReference type="PRINTS" id="PR01415">
    <property type="entry name" value="ANKYRIN"/>
</dbReference>
<evidence type="ECO:0000259" key="17">
    <source>
        <dbReference type="PROSITE" id="PS51490"/>
    </source>
</evidence>
<comment type="subcellular location">
    <subcellularLocation>
        <location evidence="1 14">Membrane</location>
        <topology evidence="1 14">Multi-pass membrane protein</topology>
    </subcellularLocation>
</comment>
<name>A0A6D2IQW6_9BRAS</name>
<feature type="domain" description="KHA" evidence="17">
    <location>
        <begin position="1227"/>
        <end position="1293"/>
    </location>
</feature>
<dbReference type="PROSITE" id="PS51490">
    <property type="entry name" value="KHA"/>
    <property type="match status" value="1"/>
</dbReference>
<comment type="domain">
    <text evidence="14">The segment S4 is probably the voltage-sensor and is characterized by a series of positively charged amino acids. The pore-forming region H5 is enclosed by the transmembrane segments S5 and S6 in the Shaker-type (1P/6TM) and contains the GYGD signature motif which seems to be involved in potassium selectivity.</text>
</comment>
<evidence type="ECO:0000256" key="2">
    <source>
        <dbReference type="ARBA" id="ARBA00007929"/>
    </source>
</evidence>
<dbReference type="Gene3D" id="1.10.287.70">
    <property type="match status" value="2"/>
</dbReference>
<feature type="transmembrane region" description="Helical" evidence="14">
    <location>
        <begin position="529"/>
        <end position="548"/>
    </location>
</feature>
<dbReference type="Pfam" id="PF00027">
    <property type="entry name" value="cNMP_binding"/>
    <property type="match status" value="1"/>
</dbReference>
<evidence type="ECO:0000256" key="5">
    <source>
        <dbReference type="ARBA" id="ARBA00022692"/>
    </source>
</evidence>
<dbReference type="InterPro" id="IPR021789">
    <property type="entry name" value="KHA_dom"/>
</dbReference>
<reference evidence="18" key="1">
    <citation type="submission" date="2020-01" db="EMBL/GenBank/DDBJ databases">
        <authorList>
            <person name="Mishra B."/>
        </authorList>
    </citation>
    <scope>NUCLEOTIDE SEQUENCE [LARGE SCALE GENOMIC DNA]</scope>
</reference>
<dbReference type="SUPFAM" id="SSF81324">
    <property type="entry name" value="Voltage-gated potassium channels"/>
    <property type="match status" value="2"/>
</dbReference>
<keyword evidence="6 14" id="KW-0631">Potassium channel</keyword>
<evidence type="ECO:0000256" key="10">
    <source>
        <dbReference type="ARBA" id="ARBA00023065"/>
    </source>
</evidence>
<feature type="transmembrane region" description="Helical" evidence="14">
    <location>
        <begin position="625"/>
        <end position="651"/>
    </location>
</feature>
<dbReference type="SMART" id="SM00100">
    <property type="entry name" value="cNMP"/>
    <property type="match status" value="2"/>
</dbReference>
<evidence type="ECO:0000256" key="7">
    <source>
        <dbReference type="ARBA" id="ARBA00022882"/>
    </source>
</evidence>
<evidence type="ECO:0000313" key="18">
    <source>
        <dbReference type="EMBL" id="CAA7032852.1"/>
    </source>
</evidence>
<feature type="transmembrane region" description="Helical" evidence="14">
    <location>
        <begin position="113"/>
        <end position="133"/>
    </location>
</feature>
<dbReference type="Proteomes" id="UP000467841">
    <property type="component" value="Unassembled WGS sequence"/>
</dbReference>
<dbReference type="GO" id="GO:0005249">
    <property type="term" value="F:voltage-gated potassium channel activity"/>
    <property type="evidence" value="ECO:0007669"/>
    <property type="project" value="UniProtKB-UniRule"/>
</dbReference>
<feature type="compositionally biased region" description="Low complexity" evidence="15">
    <location>
        <begin position="1139"/>
        <end position="1153"/>
    </location>
</feature>
<dbReference type="Pfam" id="PF11834">
    <property type="entry name" value="KHA"/>
    <property type="match status" value="1"/>
</dbReference>
<keyword evidence="11 14" id="KW-0472">Membrane</keyword>
<keyword evidence="13" id="KW-0040">ANK repeat</keyword>
<feature type="transmembrane region" description="Helical" evidence="14">
    <location>
        <begin position="498"/>
        <end position="517"/>
    </location>
</feature>
<dbReference type="InterPro" id="IPR014710">
    <property type="entry name" value="RmlC-like_jellyroll"/>
</dbReference>
<comment type="function">
    <text evidence="14">Potassium channel.</text>
</comment>
<feature type="region of interest" description="Disordered" evidence="15">
    <location>
        <begin position="1132"/>
        <end position="1154"/>
    </location>
</feature>
<feature type="compositionally biased region" description="Basic and acidic residues" evidence="15">
    <location>
        <begin position="17"/>
        <end position="34"/>
    </location>
</feature>
<gene>
    <name evidence="18" type="ORF">MERR_LOCUS20087</name>
</gene>
<organism evidence="18 19">
    <name type="scientific">Microthlaspi erraticum</name>
    <dbReference type="NCBI Taxonomy" id="1685480"/>
    <lineage>
        <taxon>Eukaryota</taxon>
        <taxon>Viridiplantae</taxon>
        <taxon>Streptophyta</taxon>
        <taxon>Embryophyta</taxon>
        <taxon>Tracheophyta</taxon>
        <taxon>Spermatophyta</taxon>
        <taxon>Magnoliopsida</taxon>
        <taxon>eudicotyledons</taxon>
        <taxon>Gunneridae</taxon>
        <taxon>Pentapetalae</taxon>
        <taxon>rosids</taxon>
        <taxon>malvids</taxon>
        <taxon>Brassicales</taxon>
        <taxon>Brassicaceae</taxon>
        <taxon>Coluteocarpeae</taxon>
        <taxon>Microthlaspi</taxon>
    </lineage>
</organism>
<sequence length="1293" mass="145887">MDKKKKVWFWGENDGEGGGRSKEEEDDVADRMSRDGTMSQYSLSKGLLPSLGATSRSSRDVILRRFIISPFDPRYRAWETFLVFLVLYTAWASPFEFGFLQKPRAPLSILDNIVNGFFAIDIILTFFLAFLDKTTYLLVDDPKRIAWRYASTWLAFDVVSTFPYESFGSFLHESIQGYGIFSMLRLWRLRRVSNCFARLEKDRRYSYFWVRCTKLLLVTLFVIHCGACFLYSIASHYPDPAKTFMALTDENWKQSPLAVQYNTAMYWSITTFSTTGYGDIHGVNSREMTFILCYMVFNLGLSAYIIGNMTNLVVHVTSRTRKFRDTIQAASGFGQRNNLPVRLQDQMVAHLCLRYRTDSEGLQQQEIIDSLPKAIRSSISHYLFYEVVDKIYLFHGISNDLLFQLVTEMKAEYFPPKEDVILQNEAPTDFYILVTGAVVSVLISSFTYGVRFLVLSLTHSSIPQEIIARVNGVEQASLIVITPYCSRSCLIFRAWETFLVFLVLYTAWASPFEFGFLQKPRAPLSILDNIVNGFFAIDIILTFFLAFLDKTTYLLVDDPKRIAWRYASTWLAFDVVSTFPYESFGSFLHESIQGYGIFSMLRLWRLRRVSNCFARLEKDRRYSYFWVRCTKLLLVTLFVIHCGACFLYSIASHYPDPAKTFMALTDENWKQSPLAVQYNTAMYWSITTFSTTGYGDIHGVNSREMTFILCYMVFNLGLSAYIIGNMTNLVVHVTSRTRKFRDTIQAASGFGQRNNLPVRLQDQMVAHLCLRYRTDSEGLQQQEIIDSLPKAIRSSISHYLFYEVVDKIYLFHGISNDLLFQLVTEMKAEYFPPKEDVILQNEAPTDFYILVTGAVVVNEAQRGNVFGEVGVLCYRPQLFTVRTKRLSQLLRVNRTTLLNLVQANVGDGAIIMNNLLQHLKESEDPVMKGILADTEHMLAQGKMDLPLSLCFAAARGDDLLLHQLLRRGSSPNEMDKNGRTALHIAASKGSHYCVVLLLEHGADPNIRDSEGNVPLWEAIIGGHNAIAKLLAENGAKLSTDSVSYYSCLAVEKNNLVALKDIIKYGGDITLPDGNGTTALHKAVSEGQVEIVKFLLSKGADLDMPDSYGWTPRGLAEHQGHEDIKTLFHNHRPVEKKPKGVPGTPETPVPGTKPLMKHSSEPTLPHSGEIPMVQEGGQLVVSQRRKLSNFRNSLFGFISAANTGDDGGETTRSPAPAGIGGGAFYPVRVTISSSENGETGGKVILLPNSMEELLEIGEKKMGFVPTKVLTREGAEIDDITLIRDGDFLLLARDS</sequence>
<feature type="transmembrane region" description="Helical" evidence="14">
    <location>
        <begin position="75"/>
        <end position="93"/>
    </location>
</feature>
<evidence type="ECO:0000256" key="12">
    <source>
        <dbReference type="ARBA" id="ARBA00023303"/>
    </source>
</evidence>
<dbReference type="InterPro" id="IPR000595">
    <property type="entry name" value="cNMP-bd_dom"/>
</dbReference>
<dbReference type="PROSITE" id="PS50088">
    <property type="entry name" value="ANK_REPEAT"/>
    <property type="match status" value="3"/>
</dbReference>
<dbReference type="FunFam" id="1.10.287.70:FF:000123">
    <property type="entry name" value="Potassium channel KAT3"/>
    <property type="match status" value="2"/>
</dbReference>
<dbReference type="Gene3D" id="1.25.40.20">
    <property type="entry name" value="Ankyrin repeat-containing domain"/>
    <property type="match status" value="1"/>
</dbReference>
<dbReference type="CDD" id="cd00038">
    <property type="entry name" value="CAP_ED"/>
    <property type="match status" value="2"/>
</dbReference>
<dbReference type="InterPro" id="IPR005821">
    <property type="entry name" value="Ion_trans_dom"/>
</dbReference>
<keyword evidence="5 14" id="KW-0812">Transmembrane</keyword>
<dbReference type="SUPFAM" id="SSF48403">
    <property type="entry name" value="Ankyrin repeat"/>
    <property type="match status" value="1"/>
</dbReference>
<keyword evidence="12 14" id="KW-0407">Ion channel</keyword>
<feature type="domain" description="Cyclic nucleotide-binding" evidence="16">
    <location>
        <begin position="810"/>
        <end position="901"/>
    </location>
</feature>
<evidence type="ECO:0000256" key="15">
    <source>
        <dbReference type="SAM" id="MobiDB-lite"/>
    </source>
</evidence>
<dbReference type="SUPFAM" id="SSF51206">
    <property type="entry name" value="cAMP-binding domain-like"/>
    <property type="match status" value="2"/>
</dbReference>
<dbReference type="SMART" id="SM00248">
    <property type="entry name" value="ANK"/>
    <property type="match status" value="5"/>
</dbReference>
<dbReference type="GO" id="GO:0034702">
    <property type="term" value="C:monoatomic ion channel complex"/>
    <property type="evidence" value="ECO:0007669"/>
    <property type="project" value="UniProtKB-KW"/>
</dbReference>
<dbReference type="Gene3D" id="2.60.120.10">
    <property type="entry name" value="Jelly Rolls"/>
    <property type="match status" value="2"/>
</dbReference>
<evidence type="ECO:0000256" key="1">
    <source>
        <dbReference type="ARBA" id="ARBA00004141"/>
    </source>
</evidence>
<dbReference type="InterPro" id="IPR018490">
    <property type="entry name" value="cNMP-bd_dom_sf"/>
</dbReference>
<evidence type="ECO:0000256" key="14">
    <source>
        <dbReference type="RuleBase" id="RU369015"/>
    </source>
</evidence>
<proteinExistence type="inferred from homology"/>
<comment type="subunit">
    <text evidence="14">The potassium channel is composed of a homo- or heterotetrameric complex of pore-forming subunits.</text>
</comment>
<keyword evidence="10 14" id="KW-0406">Ion transport</keyword>
<evidence type="ECO:0000256" key="3">
    <source>
        <dbReference type="ARBA" id="ARBA00022448"/>
    </source>
</evidence>
<comment type="caution">
    <text evidence="18">The sequence shown here is derived from an EMBL/GenBank/DDBJ whole genome shotgun (WGS) entry which is preliminary data.</text>
</comment>
<dbReference type="InterPro" id="IPR036770">
    <property type="entry name" value="Ankyrin_rpt-contain_sf"/>
</dbReference>
<keyword evidence="8 14" id="KW-0630">Potassium</keyword>
<evidence type="ECO:0000256" key="9">
    <source>
        <dbReference type="ARBA" id="ARBA00022989"/>
    </source>
</evidence>
<evidence type="ECO:0000256" key="6">
    <source>
        <dbReference type="ARBA" id="ARBA00022826"/>
    </source>
</evidence>
<dbReference type="Pfam" id="PF12796">
    <property type="entry name" value="Ank_2"/>
    <property type="match status" value="2"/>
</dbReference>
<dbReference type="PRINTS" id="PR01463">
    <property type="entry name" value="EAGCHANLFMLY"/>
</dbReference>
<feature type="region of interest" description="Disordered" evidence="15">
    <location>
        <begin position="1"/>
        <end position="36"/>
    </location>
</feature>
<evidence type="ECO:0000256" key="13">
    <source>
        <dbReference type="PROSITE-ProRule" id="PRU00023"/>
    </source>
</evidence>
<keyword evidence="4 14" id="KW-0633">Potassium transport</keyword>
<dbReference type="InterPro" id="IPR003938">
    <property type="entry name" value="K_chnl_volt-dep_EAG/ELK/ERG"/>
</dbReference>
<protein>
    <recommendedName>
        <fullName evidence="14">Potassium channel</fullName>
    </recommendedName>
</protein>
<keyword evidence="3 14" id="KW-0813">Transport</keyword>
<dbReference type="FunFam" id="2.60.120.10:FF:000074">
    <property type="entry name" value="Potassium channel KAT2"/>
    <property type="match status" value="1"/>
</dbReference>
<dbReference type="Pfam" id="PF00520">
    <property type="entry name" value="Ion_trans"/>
    <property type="match status" value="2"/>
</dbReference>
<keyword evidence="19" id="KW-1185">Reference proteome</keyword>
<keyword evidence="7 14" id="KW-0851">Voltage-gated channel</keyword>
<feature type="transmembrane region" description="Helical" evidence="14">
    <location>
        <begin position="208"/>
        <end position="234"/>
    </location>
</feature>
<evidence type="ECO:0000256" key="4">
    <source>
        <dbReference type="ARBA" id="ARBA00022538"/>
    </source>
</evidence>
<dbReference type="PROSITE" id="PS50042">
    <property type="entry name" value="CNMP_BINDING_3"/>
    <property type="match status" value="2"/>
</dbReference>
<feature type="domain" description="Cyclic nucleotide-binding" evidence="16">
    <location>
        <begin position="393"/>
        <end position="438"/>
    </location>
</feature>
<evidence type="ECO:0000256" key="11">
    <source>
        <dbReference type="ARBA" id="ARBA00023136"/>
    </source>
</evidence>
<dbReference type="EMBL" id="CACVBM020001129">
    <property type="protein sequence ID" value="CAA7032852.1"/>
    <property type="molecule type" value="Genomic_DNA"/>
</dbReference>
<evidence type="ECO:0000256" key="8">
    <source>
        <dbReference type="ARBA" id="ARBA00022958"/>
    </source>
</evidence>
<dbReference type="PANTHER" id="PTHR45743">
    <property type="entry name" value="POTASSIUM CHANNEL AKT1"/>
    <property type="match status" value="1"/>
</dbReference>
<feature type="repeat" description="ANK" evidence="13">
    <location>
        <begin position="1074"/>
        <end position="1106"/>
    </location>
</feature>
<accession>A0A6D2IQW6</accession>
<evidence type="ECO:0000259" key="16">
    <source>
        <dbReference type="PROSITE" id="PS50042"/>
    </source>
</evidence>
<feature type="transmembrane region" description="Helical" evidence="14">
    <location>
        <begin position="289"/>
        <end position="314"/>
    </location>
</feature>
<comment type="domain">
    <text evidence="14">The KHA domain (rich in hydrophobic and acidic residues) present in the C-terminal part is likely to be important for tetramerization.</text>
</comment>
<dbReference type="PANTHER" id="PTHR45743:SF13">
    <property type="entry name" value="POTASSIUM CHANNEL AKT6"/>
    <property type="match status" value="1"/>
</dbReference>
<feature type="repeat" description="ANK" evidence="13">
    <location>
        <begin position="1010"/>
        <end position="1042"/>
    </location>
</feature>
<dbReference type="InterPro" id="IPR045319">
    <property type="entry name" value="KAT/AKT"/>
</dbReference>
<comment type="similarity">
    <text evidence="2 14">Belongs to the potassium channel family. Plant (TC 1.A.1.4) subfamily.</text>
</comment>
<feature type="transmembrane region" description="Helical" evidence="14">
    <location>
        <begin position="706"/>
        <end position="731"/>
    </location>
</feature>
<keyword evidence="9 14" id="KW-1133">Transmembrane helix</keyword>
<dbReference type="PROSITE" id="PS50297">
    <property type="entry name" value="ANK_REP_REGION"/>
    <property type="match status" value="2"/>
</dbReference>
<dbReference type="OrthoDB" id="426293at2759"/>
<dbReference type="InterPro" id="IPR002110">
    <property type="entry name" value="Ankyrin_rpt"/>
</dbReference>